<name>A0ABV8AHE4_9FLAO</name>
<sequence length="477" mass="55178">MLILLSVILYWYFGFELERSQSTLLIGIYTALFVLAYHLKKSAGFNFSVLVISALVFRAIFLFAIPNLSQDFYRFIWDGRLLFEGFNPYLYTPDSFINAGEFPVNEAQELYNGMGPLSARHYTNYPPLNQLCFYIASLFGGKSIASAVIVLRLIIISADIGVLYFGKKLLEHLKLPSSRIWWYILNPFIIIEFTGNLHFEGVMLFFLVLSFYLLQKGYWKWSAIAIGASVSVKLIPLMFLPVFFWWFLDKDSPQKDTVSSSGVERSKTLLSNPLLRLLESARSDRKWKLKLFELIGFYAIVLATILVLFLPFFSSEFVSNYSQTVGLWFSNFEFNASIYYLAREIGYAITGYNEIWIIGKILPIISLVVILGISFFRKNNSIAELATSITLLFSIYLFMSTTVHPWYVSTVVLVSLFTKYRFPLYWSLAVVLSYVAYTDVEFHENLWVVFLEYVIVFSAFIWEVLLKKRLPFFGQSY</sequence>
<keyword evidence="1" id="KW-1133">Transmembrane helix</keyword>
<dbReference type="EMBL" id="JBHSAT010000004">
    <property type="protein sequence ID" value="MFC3876819.1"/>
    <property type="molecule type" value="Genomic_DNA"/>
</dbReference>
<keyword evidence="1" id="KW-0472">Membrane</keyword>
<dbReference type="Proteomes" id="UP001595812">
    <property type="component" value="Unassembled WGS sequence"/>
</dbReference>
<keyword evidence="2" id="KW-0808">Transferase</keyword>
<feature type="transmembrane region" description="Helical" evidence="1">
    <location>
        <begin position="354"/>
        <end position="376"/>
    </location>
</feature>
<feature type="transmembrane region" description="Helical" evidence="1">
    <location>
        <begin position="291"/>
        <end position="313"/>
    </location>
</feature>
<keyword evidence="2" id="KW-0328">Glycosyltransferase</keyword>
<accession>A0ABV8AHE4</accession>
<evidence type="ECO:0000313" key="3">
    <source>
        <dbReference type="Proteomes" id="UP001595812"/>
    </source>
</evidence>
<feature type="transmembrane region" description="Helical" evidence="1">
    <location>
        <begin position="187"/>
        <end position="212"/>
    </location>
</feature>
<dbReference type="GO" id="GO:0016757">
    <property type="term" value="F:glycosyltransferase activity"/>
    <property type="evidence" value="ECO:0007669"/>
    <property type="project" value="UniProtKB-KW"/>
</dbReference>
<dbReference type="RefSeq" id="WP_386098083.1">
    <property type="nucleotide sequence ID" value="NZ_JBHSAT010000004.1"/>
</dbReference>
<feature type="transmembrane region" description="Helical" evidence="1">
    <location>
        <begin position="382"/>
        <end position="399"/>
    </location>
</feature>
<feature type="transmembrane region" description="Helical" evidence="1">
    <location>
        <begin position="224"/>
        <end position="248"/>
    </location>
</feature>
<keyword evidence="1" id="KW-0812">Transmembrane</keyword>
<evidence type="ECO:0000256" key="1">
    <source>
        <dbReference type="SAM" id="Phobius"/>
    </source>
</evidence>
<reference evidence="3" key="1">
    <citation type="journal article" date="2019" name="Int. J. Syst. Evol. Microbiol.">
        <title>The Global Catalogue of Microorganisms (GCM) 10K type strain sequencing project: providing services to taxonomists for standard genome sequencing and annotation.</title>
        <authorList>
            <consortium name="The Broad Institute Genomics Platform"/>
            <consortium name="The Broad Institute Genome Sequencing Center for Infectious Disease"/>
            <person name="Wu L."/>
            <person name="Ma J."/>
        </authorList>
    </citation>
    <scope>NUCLEOTIDE SEQUENCE [LARGE SCALE GENOMIC DNA]</scope>
    <source>
        <strain evidence="3">CECT 8979</strain>
    </source>
</reference>
<feature type="transmembrane region" description="Helical" evidence="1">
    <location>
        <begin position="144"/>
        <end position="166"/>
    </location>
</feature>
<gene>
    <name evidence="2" type="ORF">ACFOSX_06195</name>
</gene>
<feature type="transmembrane region" description="Helical" evidence="1">
    <location>
        <begin position="20"/>
        <end position="37"/>
    </location>
</feature>
<proteinExistence type="predicted"/>
<feature type="transmembrane region" description="Helical" evidence="1">
    <location>
        <begin position="44"/>
        <end position="65"/>
    </location>
</feature>
<comment type="caution">
    <text evidence="2">The sequence shown here is derived from an EMBL/GenBank/DDBJ whole genome shotgun (WGS) entry which is preliminary data.</text>
</comment>
<protein>
    <submittedName>
        <fullName evidence="2">Mannosyltransferase</fullName>
    </submittedName>
</protein>
<feature type="transmembrane region" description="Helical" evidence="1">
    <location>
        <begin position="446"/>
        <end position="466"/>
    </location>
</feature>
<organism evidence="2 3">
    <name type="scientific">Winogradskyella maritima</name>
    <dbReference type="NCBI Taxonomy" id="1517766"/>
    <lineage>
        <taxon>Bacteria</taxon>
        <taxon>Pseudomonadati</taxon>
        <taxon>Bacteroidota</taxon>
        <taxon>Flavobacteriia</taxon>
        <taxon>Flavobacteriales</taxon>
        <taxon>Flavobacteriaceae</taxon>
        <taxon>Winogradskyella</taxon>
    </lineage>
</organism>
<keyword evidence="3" id="KW-1185">Reference proteome</keyword>
<evidence type="ECO:0000313" key="2">
    <source>
        <dbReference type="EMBL" id="MFC3876819.1"/>
    </source>
</evidence>
<dbReference type="Pfam" id="PF26314">
    <property type="entry name" value="MptA_B_family"/>
    <property type="match status" value="1"/>
</dbReference>